<comment type="caution">
    <text evidence="2">The sequence shown here is derived from an EMBL/GenBank/DDBJ whole genome shotgun (WGS) entry which is preliminary data.</text>
</comment>
<keyword evidence="3" id="KW-1185">Reference proteome</keyword>
<reference evidence="2" key="1">
    <citation type="submission" date="2018-05" db="EMBL/GenBank/DDBJ databases">
        <title>Draft genome of Mucuna pruriens seed.</title>
        <authorList>
            <person name="Nnadi N.E."/>
            <person name="Vos R."/>
            <person name="Hasami M.H."/>
            <person name="Devisetty U.K."/>
            <person name="Aguiy J.C."/>
        </authorList>
    </citation>
    <scope>NUCLEOTIDE SEQUENCE [LARGE SCALE GENOMIC DNA]</scope>
    <source>
        <strain evidence="2">JCA_2017</strain>
    </source>
</reference>
<evidence type="ECO:0000259" key="1">
    <source>
        <dbReference type="Pfam" id="PF00078"/>
    </source>
</evidence>
<organism evidence="2 3">
    <name type="scientific">Mucuna pruriens</name>
    <name type="common">Velvet bean</name>
    <name type="synonym">Dolichos pruriens</name>
    <dbReference type="NCBI Taxonomy" id="157652"/>
    <lineage>
        <taxon>Eukaryota</taxon>
        <taxon>Viridiplantae</taxon>
        <taxon>Streptophyta</taxon>
        <taxon>Embryophyta</taxon>
        <taxon>Tracheophyta</taxon>
        <taxon>Spermatophyta</taxon>
        <taxon>Magnoliopsida</taxon>
        <taxon>eudicotyledons</taxon>
        <taxon>Gunneridae</taxon>
        <taxon>Pentapetalae</taxon>
        <taxon>rosids</taxon>
        <taxon>fabids</taxon>
        <taxon>Fabales</taxon>
        <taxon>Fabaceae</taxon>
        <taxon>Papilionoideae</taxon>
        <taxon>50 kb inversion clade</taxon>
        <taxon>NPAAA clade</taxon>
        <taxon>indigoferoid/millettioid clade</taxon>
        <taxon>Phaseoleae</taxon>
        <taxon>Mucuna</taxon>
    </lineage>
</organism>
<evidence type="ECO:0000313" key="3">
    <source>
        <dbReference type="Proteomes" id="UP000257109"/>
    </source>
</evidence>
<dbReference type="STRING" id="157652.A0A371HJ73"/>
<dbReference type="Gene3D" id="3.30.70.270">
    <property type="match status" value="1"/>
</dbReference>
<dbReference type="PANTHER" id="PTHR35046:SF26">
    <property type="entry name" value="RNA-DIRECTED DNA POLYMERASE"/>
    <property type="match status" value="1"/>
</dbReference>
<dbReference type="AlphaFoldDB" id="A0A371HJ73"/>
<dbReference type="InterPro" id="IPR043502">
    <property type="entry name" value="DNA/RNA_pol_sf"/>
</dbReference>
<dbReference type="Gene3D" id="3.10.10.10">
    <property type="entry name" value="HIV Type 1 Reverse Transcriptase, subunit A, domain 1"/>
    <property type="match status" value="1"/>
</dbReference>
<dbReference type="InterPro" id="IPR000477">
    <property type="entry name" value="RT_dom"/>
</dbReference>
<dbReference type="EMBL" id="QJKJ01002449">
    <property type="protein sequence ID" value="RDY02845.1"/>
    <property type="molecule type" value="Genomic_DNA"/>
</dbReference>
<gene>
    <name evidence="2" type="ORF">CR513_13645</name>
</gene>
<feature type="non-terminal residue" evidence="2">
    <location>
        <position position="1"/>
    </location>
</feature>
<proteinExistence type="predicted"/>
<dbReference type="Pfam" id="PF00078">
    <property type="entry name" value="RVT_1"/>
    <property type="match status" value="1"/>
</dbReference>
<evidence type="ECO:0000313" key="2">
    <source>
        <dbReference type="EMBL" id="RDY02845.1"/>
    </source>
</evidence>
<dbReference type="InterPro" id="IPR043128">
    <property type="entry name" value="Rev_trsase/Diguanyl_cyclase"/>
</dbReference>
<sequence>MSDVQKDVGKFQGIVSQTRGLPPIRGFEHHINFTLGVILPNKVVYRDNLEESREIRHVDKLIEKWWVQETKNPCVVPVILMLKKDGSYHMCLDCRPINAIIIRYKHPIPQLDDLFHELHGSCAFSKIDLQSGYHQIRMREGDK</sequence>
<accession>A0A371HJ73</accession>
<dbReference type="Proteomes" id="UP000257109">
    <property type="component" value="Unassembled WGS sequence"/>
</dbReference>
<feature type="domain" description="Reverse transcriptase" evidence="1">
    <location>
        <begin position="83"/>
        <end position="142"/>
    </location>
</feature>
<dbReference type="SUPFAM" id="SSF56672">
    <property type="entry name" value="DNA/RNA polymerases"/>
    <property type="match status" value="1"/>
</dbReference>
<protein>
    <recommendedName>
        <fullName evidence="1">Reverse transcriptase domain-containing protein</fullName>
    </recommendedName>
</protein>
<dbReference type="PANTHER" id="PTHR35046">
    <property type="entry name" value="ZINC KNUCKLE (CCHC-TYPE) FAMILY PROTEIN"/>
    <property type="match status" value="1"/>
</dbReference>
<dbReference type="OrthoDB" id="532959at2759"/>
<name>A0A371HJ73_MUCPR</name>